<dbReference type="PANTHER" id="PTHR43976:SF16">
    <property type="entry name" value="SHORT-CHAIN DEHYDROGENASE_REDUCTASE FAMILY PROTEIN"/>
    <property type="match status" value="1"/>
</dbReference>
<protein>
    <submittedName>
        <fullName evidence="4">Oxidoreductase</fullName>
    </submittedName>
</protein>
<comment type="caution">
    <text evidence="4">The sequence shown here is derived from an EMBL/GenBank/DDBJ whole genome shotgun (WGS) entry which is preliminary data.</text>
</comment>
<evidence type="ECO:0000256" key="3">
    <source>
        <dbReference type="RuleBase" id="RU000363"/>
    </source>
</evidence>
<dbReference type="PRINTS" id="PR00080">
    <property type="entry name" value="SDRFAMILY"/>
</dbReference>
<keyword evidence="5" id="KW-1185">Reference proteome</keyword>
<dbReference type="SUPFAM" id="SSF51735">
    <property type="entry name" value="NAD(P)-binding Rossmann-fold domains"/>
    <property type="match status" value="1"/>
</dbReference>
<evidence type="ECO:0000256" key="2">
    <source>
        <dbReference type="ARBA" id="ARBA00023002"/>
    </source>
</evidence>
<dbReference type="CDD" id="cd05374">
    <property type="entry name" value="17beta-HSD-like_SDR_c"/>
    <property type="match status" value="1"/>
</dbReference>
<dbReference type="PANTHER" id="PTHR43976">
    <property type="entry name" value="SHORT CHAIN DEHYDROGENASE"/>
    <property type="match status" value="1"/>
</dbReference>
<evidence type="ECO:0000313" key="5">
    <source>
        <dbReference type="Proteomes" id="UP000584642"/>
    </source>
</evidence>
<evidence type="ECO:0000256" key="1">
    <source>
        <dbReference type="ARBA" id="ARBA00006484"/>
    </source>
</evidence>
<dbReference type="Gene3D" id="3.40.50.720">
    <property type="entry name" value="NAD(P)-binding Rossmann-like Domain"/>
    <property type="match status" value="1"/>
</dbReference>
<proteinExistence type="inferred from homology"/>
<keyword evidence="2" id="KW-0560">Oxidoreductase</keyword>
<reference evidence="4 5" key="1">
    <citation type="submission" date="2020-05" db="EMBL/GenBank/DDBJ databases">
        <title>Azospirillum oleiclasticum sp. nov, a nitrogen-fixing and heavy crude oil-emulsifying bacterium isolated from the crude oil of Yumen Oilfield.</title>
        <authorList>
            <person name="Wu D."/>
            <person name="Cai M."/>
            <person name="Zhang X."/>
        </authorList>
    </citation>
    <scope>NUCLEOTIDE SEQUENCE [LARGE SCALE GENOMIC DNA]</scope>
    <source>
        <strain evidence="4 5">ROY-1-1-2</strain>
    </source>
</reference>
<dbReference type="Pfam" id="PF00106">
    <property type="entry name" value="adh_short"/>
    <property type="match status" value="1"/>
</dbReference>
<dbReference type="InterPro" id="IPR020904">
    <property type="entry name" value="Sc_DH/Rdtase_CS"/>
</dbReference>
<dbReference type="PROSITE" id="PS00061">
    <property type="entry name" value="ADH_SHORT"/>
    <property type="match status" value="1"/>
</dbReference>
<dbReference type="EMBL" id="JABFDB010000021">
    <property type="protein sequence ID" value="NYZ22724.1"/>
    <property type="molecule type" value="Genomic_DNA"/>
</dbReference>
<evidence type="ECO:0000313" key="4">
    <source>
        <dbReference type="EMBL" id="NYZ22724.1"/>
    </source>
</evidence>
<dbReference type="InterPro" id="IPR051911">
    <property type="entry name" value="SDR_oxidoreductase"/>
</dbReference>
<comment type="similarity">
    <text evidence="1 3">Belongs to the short-chain dehydrogenases/reductases (SDR) family.</text>
</comment>
<dbReference type="Proteomes" id="UP000584642">
    <property type="component" value="Unassembled WGS sequence"/>
</dbReference>
<dbReference type="PRINTS" id="PR00081">
    <property type="entry name" value="GDHRDH"/>
</dbReference>
<dbReference type="NCBIfam" id="NF004824">
    <property type="entry name" value="PRK06180.1"/>
    <property type="match status" value="1"/>
</dbReference>
<organism evidence="4 5">
    <name type="scientific">Azospirillum oleiclasticum</name>
    <dbReference type="NCBI Taxonomy" id="2735135"/>
    <lineage>
        <taxon>Bacteria</taxon>
        <taxon>Pseudomonadati</taxon>
        <taxon>Pseudomonadota</taxon>
        <taxon>Alphaproteobacteria</taxon>
        <taxon>Rhodospirillales</taxon>
        <taxon>Azospirillaceae</taxon>
        <taxon>Azospirillum</taxon>
    </lineage>
</organism>
<name>A0ABX2TEF5_9PROT</name>
<dbReference type="InterPro" id="IPR036291">
    <property type="entry name" value="NAD(P)-bd_dom_sf"/>
</dbReference>
<dbReference type="RefSeq" id="WP_180284495.1">
    <property type="nucleotide sequence ID" value="NZ_JABFDB010000021.1"/>
</dbReference>
<dbReference type="InterPro" id="IPR002347">
    <property type="entry name" value="SDR_fam"/>
</dbReference>
<accession>A0ABX2TEF5</accession>
<gene>
    <name evidence="4" type="ORF">HND93_23685</name>
</gene>
<sequence>MSGRRIFLITGVGSGFGRAFAEAALAAGHTVVGTVRSDDARAAFETAAPERAKGIVLDVTDTAAIAPAVAAVERDIGPIDVLVNNAGYGHEGVLEESPLDEMRRQFEVNVFGAVAMIQAVLPGMRGRRRGHIVNITSMGGFITMPGIAYYCGSKFALEGVSEVLAKEVAGLGIKVTAVAPGSFRTDWAGRSMVRSDRSIADYDALFDPIRKARQDKNGRQAGDPAKAAQALLAIVEAENPPVHLLLGSDALALVRQKIDALTAEIAAWEDLSRSTDF</sequence>